<dbReference type="SUPFAM" id="SSF49452">
    <property type="entry name" value="Starch-binding domain-like"/>
    <property type="match status" value="2"/>
</dbReference>
<dbReference type="EMBL" id="CP019791">
    <property type="protein sequence ID" value="AQT68204.1"/>
    <property type="molecule type" value="Genomic_DNA"/>
</dbReference>
<dbReference type="InterPro" id="IPR013784">
    <property type="entry name" value="Carb-bd-like_fold"/>
</dbReference>
<keyword evidence="2" id="KW-0732">Signal</keyword>
<sequence length="812" mass="88116" precursor="true">MQIRRILTLTTLAVLFTTGLTTAETKTFTCKGTVLDTENNPIDGAEVINYEIGMDLETRALTTYGKTSGNTGPDGAFEFTNNTEDEKGNSVSVANIIVARKEGYSLGWLQWQGPKDKNENIILKAPKNLVGRIVDENGKPIENADISVIILGPPSDPSMFLINPQAMPFLQDKTDSQGNFNITGLPSECAADFNISKEGYASISTFTVNSGQPPRPTYDAGTEEIELTLPPESIIKGKVISSADGSPVPNVKVAAVEPGYNITKPNNFATTNADGSFTIKALAPNDYELMLATDEEAGYIADKTKLSVVKAQTLKDIEIQASQGGLLEVKVTDSQTNEPMPQVSVNLAPQSGGSMVPLRTNADGVATRRLAPGEYKINNLYMSGMGSKSPGETITIKEGETTNWQYEFEGPPTVTGTITDPSGEPVSGATVFIRPGGSDMDTTDEQGKYSTRFSSHTYNNTPNFLIAALPEKNLAAITQVMRESQTQDLQLTEGITAKCRVIDAEGKLLQNATVRPWIEYERGASSMSESVIEKDGDTYVWKAIPADGDFRFDIYADGYGSIDADIDPEKAVDFVVDLGDMTLPLADKIVSGVVLDADREPVGGARVRLSGDNQPSSSRVETGKDGKFEFKACDGPLRLYAYTNIDSRHHWGDINLKQPTEDVEVFISPNGARGVHFARKKAEDISNKPLGDLAAFGIDAQPAGKTLVCFFDMMQRPSRHLAKQLAAKADNLKQQGVNLVFVQSSKIDSQRLTDWLESQKIGTPAGMIKSDNPDDTLKQWGVENLPWLILTDTDKNVTAQGFRLTKLDEKLE</sequence>
<dbReference type="InterPro" id="IPR036249">
    <property type="entry name" value="Thioredoxin-like_sf"/>
</dbReference>
<dbReference type="KEGG" id="alus:STSP2_01359"/>
<evidence type="ECO:0000313" key="3">
    <source>
        <dbReference type="EMBL" id="AQT68204.1"/>
    </source>
</evidence>
<dbReference type="InterPro" id="IPR008969">
    <property type="entry name" value="CarboxyPept-like_regulatory"/>
</dbReference>
<dbReference type="SUPFAM" id="SSF49464">
    <property type="entry name" value="Carboxypeptidase regulatory domain-like"/>
    <property type="match status" value="3"/>
</dbReference>
<dbReference type="AlphaFoldDB" id="A0A1U9NKE0"/>
<dbReference type="InterPro" id="IPR010814">
    <property type="entry name" value="DUF1416"/>
</dbReference>
<dbReference type="RefSeq" id="WP_146660994.1">
    <property type="nucleotide sequence ID" value="NZ_CP019791.1"/>
</dbReference>
<keyword evidence="1" id="KW-0832">Ubl conjugation</keyword>
<evidence type="ECO:0000256" key="2">
    <source>
        <dbReference type="SAM" id="SignalP"/>
    </source>
</evidence>
<name>A0A1U9NKE0_9BACT</name>
<dbReference type="SUPFAM" id="SSF52833">
    <property type="entry name" value="Thioredoxin-like"/>
    <property type="match status" value="1"/>
</dbReference>
<keyword evidence="3" id="KW-0449">Lipoprotein</keyword>
<dbReference type="STRING" id="1936003.STSP2_01359"/>
<gene>
    <name evidence="3" type="ORF">STSP2_01359</name>
</gene>
<evidence type="ECO:0000256" key="1">
    <source>
        <dbReference type="ARBA" id="ARBA00022843"/>
    </source>
</evidence>
<accession>A0A1U9NKE0</accession>
<proteinExistence type="predicted"/>
<dbReference type="Pfam" id="PF13620">
    <property type="entry name" value="CarboxypepD_reg"/>
    <property type="match status" value="1"/>
</dbReference>
<organism evidence="3 4">
    <name type="scientific">Anaerohalosphaera lusitana</name>
    <dbReference type="NCBI Taxonomy" id="1936003"/>
    <lineage>
        <taxon>Bacteria</taxon>
        <taxon>Pseudomonadati</taxon>
        <taxon>Planctomycetota</taxon>
        <taxon>Phycisphaerae</taxon>
        <taxon>Sedimentisphaerales</taxon>
        <taxon>Anaerohalosphaeraceae</taxon>
        <taxon>Anaerohalosphaera</taxon>
    </lineage>
</organism>
<feature type="chain" id="PRO_5010690884" evidence="2">
    <location>
        <begin position="24"/>
        <end position="812"/>
    </location>
</feature>
<dbReference type="GO" id="GO:0030246">
    <property type="term" value="F:carbohydrate binding"/>
    <property type="evidence" value="ECO:0007669"/>
    <property type="project" value="InterPro"/>
</dbReference>
<dbReference type="Gene3D" id="2.60.40.1120">
    <property type="entry name" value="Carboxypeptidase-like, regulatory domain"/>
    <property type="match status" value="4"/>
</dbReference>
<dbReference type="OrthoDB" id="256352at2"/>
<dbReference type="Pfam" id="PF07210">
    <property type="entry name" value="DUF1416"/>
    <property type="match status" value="1"/>
</dbReference>
<keyword evidence="4" id="KW-1185">Reference proteome</keyword>
<reference evidence="4" key="1">
    <citation type="submission" date="2017-02" db="EMBL/GenBank/DDBJ databases">
        <title>Comparative genomics and description of representatives of a novel lineage of planctomycetes thriving in anoxic sediments.</title>
        <authorList>
            <person name="Spring S."/>
            <person name="Bunk B."/>
            <person name="Sproer C."/>
        </authorList>
    </citation>
    <scope>NUCLEOTIDE SEQUENCE [LARGE SCALE GENOMIC DNA]</scope>
    <source>
        <strain evidence="4">ST-NAGAB-D1</strain>
    </source>
</reference>
<dbReference type="Gene3D" id="3.40.30.10">
    <property type="entry name" value="Glutaredoxin"/>
    <property type="match status" value="1"/>
</dbReference>
<dbReference type="Proteomes" id="UP000189674">
    <property type="component" value="Chromosome"/>
</dbReference>
<protein>
    <submittedName>
        <fullName evidence="3">Putative lipoprotein, rSAM/lipoprotein system</fullName>
    </submittedName>
</protein>
<feature type="signal peptide" evidence="2">
    <location>
        <begin position="1"/>
        <end position="23"/>
    </location>
</feature>
<evidence type="ECO:0000313" key="4">
    <source>
        <dbReference type="Proteomes" id="UP000189674"/>
    </source>
</evidence>